<accession>A0A239JD59</accession>
<keyword evidence="3" id="KW-1185">Reference proteome</keyword>
<name>A0A239JD59_9ACTN</name>
<dbReference type="Proteomes" id="UP000198386">
    <property type="component" value="Unassembled WGS sequence"/>
</dbReference>
<dbReference type="AlphaFoldDB" id="A0A239JD59"/>
<gene>
    <name evidence="2" type="ORF">SAMN04488107_4726</name>
</gene>
<protein>
    <submittedName>
        <fullName evidence="2">Uncharacterized protein</fullName>
    </submittedName>
</protein>
<keyword evidence="1" id="KW-0812">Transmembrane</keyword>
<feature type="transmembrane region" description="Helical" evidence="1">
    <location>
        <begin position="21"/>
        <end position="42"/>
    </location>
</feature>
<organism evidence="2 3">
    <name type="scientific">Geodermatophilus saharensis</name>
    <dbReference type="NCBI Taxonomy" id="1137994"/>
    <lineage>
        <taxon>Bacteria</taxon>
        <taxon>Bacillati</taxon>
        <taxon>Actinomycetota</taxon>
        <taxon>Actinomycetes</taxon>
        <taxon>Geodermatophilales</taxon>
        <taxon>Geodermatophilaceae</taxon>
        <taxon>Geodermatophilus</taxon>
    </lineage>
</organism>
<feature type="transmembrane region" description="Helical" evidence="1">
    <location>
        <begin position="48"/>
        <end position="65"/>
    </location>
</feature>
<dbReference type="RefSeq" id="WP_089406351.1">
    <property type="nucleotide sequence ID" value="NZ_FZOH01000018.1"/>
</dbReference>
<evidence type="ECO:0000313" key="3">
    <source>
        <dbReference type="Proteomes" id="UP000198386"/>
    </source>
</evidence>
<feature type="transmembrane region" description="Helical" evidence="1">
    <location>
        <begin position="77"/>
        <end position="96"/>
    </location>
</feature>
<proteinExistence type="predicted"/>
<evidence type="ECO:0000256" key="1">
    <source>
        <dbReference type="SAM" id="Phobius"/>
    </source>
</evidence>
<evidence type="ECO:0000313" key="2">
    <source>
        <dbReference type="EMBL" id="SNT03841.1"/>
    </source>
</evidence>
<sequence length="129" mass="13045">MSTLSGAGRAPASLGAALADGVRTLLLPVAWLVALVVCWTLTGATGWVPAGAAVAVWAAGTATWLRRQAWSRAPVHLVTWVVPTALLTPLTALGWLPADGLVLWSPLTTVLAALAVTPQPPATGPGGGR</sequence>
<reference evidence="3" key="1">
    <citation type="submission" date="2017-06" db="EMBL/GenBank/DDBJ databases">
        <authorList>
            <person name="Varghese N."/>
            <person name="Submissions S."/>
        </authorList>
    </citation>
    <scope>NUCLEOTIDE SEQUENCE [LARGE SCALE GENOMIC DNA]</scope>
    <source>
        <strain evidence="3">DSM 45423</strain>
    </source>
</reference>
<keyword evidence="1" id="KW-0472">Membrane</keyword>
<keyword evidence="1" id="KW-1133">Transmembrane helix</keyword>
<dbReference type="EMBL" id="FZOH01000018">
    <property type="protein sequence ID" value="SNT03841.1"/>
    <property type="molecule type" value="Genomic_DNA"/>
</dbReference>